<dbReference type="InterPro" id="IPR036390">
    <property type="entry name" value="WH_DNA-bd_sf"/>
</dbReference>
<reference evidence="5" key="1">
    <citation type="submission" date="2022-01" db="EMBL/GenBank/DDBJ databases">
        <title>Colwellia maritima, isolated from seawater.</title>
        <authorList>
            <person name="Kristyanto S."/>
            <person name="Jung J."/>
            <person name="Jeon C.O."/>
        </authorList>
    </citation>
    <scope>NUCLEOTIDE SEQUENCE</scope>
    <source>
        <strain evidence="5">MSW7</strain>
    </source>
</reference>
<evidence type="ECO:0000256" key="1">
    <source>
        <dbReference type="ARBA" id="ARBA00023015"/>
    </source>
</evidence>
<dbReference type="EMBL" id="JAKKSL010000002">
    <property type="protein sequence ID" value="MCI2284391.1"/>
    <property type="molecule type" value="Genomic_DNA"/>
</dbReference>
<evidence type="ECO:0000313" key="5">
    <source>
        <dbReference type="EMBL" id="MCI2284391.1"/>
    </source>
</evidence>
<keyword evidence="1" id="KW-0805">Transcription regulation</keyword>
<dbReference type="Pfam" id="PF00392">
    <property type="entry name" value="GntR"/>
    <property type="match status" value="1"/>
</dbReference>
<dbReference type="SMART" id="SM00345">
    <property type="entry name" value="HTH_GNTR"/>
    <property type="match status" value="1"/>
</dbReference>
<evidence type="ECO:0000259" key="4">
    <source>
        <dbReference type="PROSITE" id="PS50949"/>
    </source>
</evidence>
<keyword evidence="2" id="KW-0238">DNA-binding</keyword>
<keyword evidence="6" id="KW-1185">Reference proteome</keyword>
<dbReference type="CDD" id="cd07377">
    <property type="entry name" value="WHTH_GntR"/>
    <property type="match status" value="1"/>
</dbReference>
<dbReference type="RefSeq" id="WP_242286827.1">
    <property type="nucleotide sequence ID" value="NZ_JAKKSL010000002.1"/>
</dbReference>
<dbReference type="Gene3D" id="1.10.10.10">
    <property type="entry name" value="Winged helix-like DNA-binding domain superfamily/Winged helix DNA-binding domain"/>
    <property type="match status" value="1"/>
</dbReference>
<dbReference type="InterPro" id="IPR036388">
    <property type="entry name" value="WH-like_DNA-bd_sf"/>
</dbReference>
<dbReference type="PANTHER" id="PTHR43537">
    <property type="entry name" value="TRANSCRIPTIONAL REGULATOR, GNTR FAMILY"/>
    <property type="match status" value="1"/>
</dbReference>
<sequence>MKLTDFEIQSIDKILNATCIPQEGSLVDHIYSVLRENIINLSLLPDMPLVEKEIAAIFQISKTPVREALIRLANDRLVTIIPKSGSYVTSISLESYLEACFIRGSLESACAKRLAEKGISLAEQVKLNSIIAEYSQTPPKTITDDDKAVFCPFAQLDELFHQTLFEYLWYFRCMVIT</sequence>
<evidence type="ECO:0000256" key="3">
    <source>
        <dbReference type="ARBA" id="ARBA00023163"/>
    </source>
</evidence>
<dbReference type="PANTHER" id="PTHR43537:SF51">
    <property type="entry name" value="HTH-TYPE TRANSCRIPTIONAL REGULATOR LGOR-RELATED"/>
    <property type="match status" value="1"/>
</dbReference>
<evidence type="ECO:0000313" key="6">
    <source>
        <dbReference type="Proteomes" id="UP001139646"/>
    </source>
</evidence>
<dbReference type="Proteomes" id="UP001139646">
    <property type="component" value="Unassembled WGS sequence"/>
</dbReference>
<dbReference type="PROSITE" id="PS50949">
    <property type="entry name" value="HTH_GNTR"/>
    <property type="match status" value="1"/>
</dbReference>
<accession>A0ABS9X2C5</accession>
<organism evidence="5 6">
    <name type="scientific">Colwellia maritima</name>
    <dbReference type="NCBI Taxonomy" id="2912588"/>
    <lineage>
        <taxon>Bacteria</taxon>
        <taxon>Pseudomonadati</taxon>
        <taxon>Pseudomonadota</taxon>
        <taxon>Gammaproteobacteria</taxon>
        <taxon>Alteromonadales</taxon>
        <taxon>Colwelliaceae</taxon>
        <taxon>Colwellia</taxon>
    </lineage>
</organism>
<keyword evidence="3" id="KW-0804">Transcription</keyword>
<gene>
    <name evidence="5" type="ORF">L3081_14625</name>
</gene>
<feature type="domain" description="HTH gntR-type" evidence="4">
    <location>
        <begin position="24"/>
        <end position="91"/>
    </location>
</feature>
<comment type="caution">
    <text evidence="5">The sequence shown here is derived from an EMBL/GenBank/DDBJ whole genome shotgun (WGS) entry which is preliminary data.</text>
</comment>
<proteinExistence type="predicted"/>
<name>A0ABS9X2C5_9GAMM</name>
<protein>
    <submittedName>
        <fullName evidence="5">GntR family transcriptional regulator</fullName>
    </submittedName>
</protein>
<dbReference type="InterPro" id="IPR000524">
    <property type="entry name" value="Tscrpt_reg_HTH_GntR"/>
</dbReference>
<dbReference type="SUPFAM" id="SSF46785">
    <property type="entry name" value="Winged helix' DNA-binding domain"/>
    <property type="match status" value="1"/>
</dbReference>
<evidence type="ECO:0000256" key="2">
    <source>
        <dbReference type="ARBA" id="ARBA00023125"/>
    </source>
</evidence>